<dbReference type="EMBL" id="JAQQKX010000001">
    <property type="protein sequence ID" value="MDC7681660.1"/>
    <property type="molecule type" value="Genomic_DNA"/>
</dbReference>
<dbReference type="Proteomes" id="UP001214854">
    <property type="component" value="Unassembled WGS sequence"/>
</dbReference>
<sequence>MELLFAPTVGFQAFWIWLAIGGVILGIEALVGTQWLLWPATGAGIVAVLTLTGLPVNLLVQIVIFCVLTTAMTLLSRKFMKPVEVVVDINDPNGRLIGKEALVIEAFDDRDGSLSTGRVIYEGVEWPAVYERGGATRPILPAEKVEILKVAEGKLIVKPA</sequence>
<keyword evidence="4" id="KW-1185">Reference proteome</keyword>
<organism evidence="3 4">
    <name type="scientific">Asticcacaulis aquaticus</name>
    <dbReference type="NCBI Taxonomy" id="2984212"/>
    <lineage>
        <taxon>Bacteria</taxon>
        <taxon>Pseudomonadati</taxon>
        <taxon>Pseudomonadota</taxon>
        <taxon>Alphaproteobacteria</taxon>
        <taxon>Caulobacterales</taxon>
        <taxon>Caulobacteraceae</taxon>
        <taxon>Asticcacaulis</taxon>
    </lineage>
</organism>
<keyword evidence="1" id="KW-1133">Transmembrane helix</keyword>
<name>A0ABT5HNM3_9CAUL</name>
<feature type="transmembrane region" description="Helical" evidence="1">
    <location>
        <begin position="12"/>
        <end position="30"/>
    </location>
</feature>
<keyword evidence="1" id="KW-0472">Membrane</keyword>
<reference evidence="3 4" key="1">
    <citation type="submission" date="2023-01" db="EMBL/GenBank/DDBJ databases">
        <title>Novel species of the genus Asticcacaulis isolated from rivers.</title>
        <authorList>
            <person name="Lu H."/>
        </authorList>
    </citation>
    <scope>NUCLEOTIDE SEQUENCE [LARGE SCALE GENOMIC DNA]</scope>
    <source>
        <strain evidence="3 4">BYS171W</strain>
    </source>
</reference>
<dbReference type="Pfam" id="PF01957">
    <property type="entry name" value="NfeD"/>
    <property type="match status" value="1"/>
</dbReference>
<evidence type="ECO:0000313" key="4">
    <source>
        <dbReference type="Proteomes" id="UP001214854"/>
    </source>
</evidence>
<dbReference type="InterPro" id="IPR002810">
    <property type="entry name" value="NfeD-like_C"/>
</dbReference>
<gene>
    <name evidence="3" type="ORF">PQU92_00080</name>
</gene>
<evidence type="ECO:0000313" key="3">
    <source>
        <dbReference type="EMBL" id="MDC7681660.1"/>
    </source>
</evidence>
<feature type="domain" description="NfeD-like C-terminal" evidence="2">
    <location>
        <begin position="95"/>
        <end position="159"/>
    </location>
</feature>
<comment type="caution">
    <text evidence="3">The sequence shown here is derived from an EMBL/GenBank/DDBJ whole genome shotgun (WGS) entry which is preliminary data.</text>
</comment>
<dbReference type="InterPro" id="IPR012340">
    <property type="entry name" value="NA-bd_OB-fold"/>
</dbReference>
<proteinExistence type="predicted"/>
<evidence type="ECO:0000259" key="2">
    <source>
        <dbReference type="Pfam" id="PF01957"/>
    </source>
</evidence>
<accession>A0ABT5HNM3</accession>
<dbReference type="RefSeq" id="WP_272746169.1">
    <property type="nucleotide sequence ID" value="NZ_JAQQKX010000001.1"/>
</dbReference>
<keyword evidence="1" id="KW-0812">Transmembrane</keyword>
<protein>
    <submittedName>
        <fullName evidence="3">NfeD family protein</fullName>
    </submittedName>
</protein>
<evidence type="ECO:0000256" key="1">
    <source>
        <dbReference type="SAM" id="Phobius"/>
    </source>
</evidence>
<dbReference type="Gene3D" id="2.40.50.140">
    <property type="entry name" value="Nucleic acid-binding proteins"/>
    <property type="match status" value="1"/>
</dbReference>